<feature type="non-terminal residue" evidence="1">
    <location>
        <position position="64"/>
    </location>
</feature>
<gene>
    <name evidence="1" type="ORF">PENTCL1PPCAC_17643</name>
</gene>
<dbReference type="GO" id="GO:0006508">
    <property type="term" value="P:proteolysis"/>
    <property type="evidence" value="ECO:0007669"/>
    <property type="project" value="InterPro"/>
</dbReference>
<keyword evidence="2" id="KW-1185">Reference proteome</keyword>
<accession>A0AAV5TMK7</accession>
<dbReference type="InterPro" id="IPR008758">
    <property type="entry name" value="Peptidase_S28"/>
</dbReference>
<evidence type="ECO:0000313" key="2">
    <source>
        <dbReference type="Proteomes" id="UP001432027"/>
    </source>
</evidence>
<dbReference type="Gene3D" id="3.40.50.1820">
    <property type="entry name" value="alpha/beta hydrolase"/>
    <property type="match status" value="1"/>
</dbReference>
<dbReference type="InterPro" id="IPR029058">
    <property type="entry name" value="AB_hydrolase_fold"/>
</dbReference>
<dbReference type="Pfam" id="PF05577">
    <property type="entry name" value="Peptidase_S28"/>
    <property type="match status" value="1"/>
</dbReference>
<feature type="non-terminal residue" evidence="1">
    <location>
        <position position="1"/>
    </location>
</feature>
<organism evidence="1 2">
    <name type="scientific">Pristionchus entomophagus</name>
    <dbReference type="NCBI Taxonomy" id="358040"/>
    <lineage>
        <taxon>Eukaryota</taxon>
        <taxon>Metazoa</taxon>
        <taxon>Ecdysozoa</taxon>
        <taxon>Nematoda</taxon>
        <taxon>Chromadorea</taxon>
        <taxon>Rhabditida</taxon>
        <taxon>Rhabditina</taxon>
        <taxon>Diplogasteromorpha</taxon>
        <taxon>Diplogasteroidea</taxon>
        <taxon>Neodiplogasteridae</taxon>
        <taxon>Pristionchus</taxon>
    </lineage>
</organism>
<dbReference type="GO" id="GO:0070008">
    <property type="term" value="F:serine-type exopeptidase activity"/>
    <property type="evidence" value="ECO:0007669"/>
    <property type="project" value="InterPro"/>
</dbReference>
<dbReference type="EMBL" id="BTSX01000004">
    <property type="protein sequence ID" value="GMS95468.1"/>
    <property type="molecule type" value="Genomic_DNA"/>
</dbReference>
<dbReference type="AlphaFoldDB" id="A0AAV5TMK7"/>
<reference evidence="1" key="1">
    <citation type="submission" date="2023-10" db="EMBL/GenBank/DDBJ databases">
        <title>Genome assembly of Pristionchus species.</title>
        <authorList>
            <person name="Yoshida K."/>
            <person name="Sommer R.J."/>
        </authorList>
    </citation>
    <scope>NUCLEOTIDE SEQUENCE</scope>
    <source>
        <strain evidence="1">RS0144</strain>
    </source>
</reference>
<comment type="caution">
    <text evidence="1">The sequence shown here is derived from an EMBL/GenBank/DDBJ whole genome shotgun (WGS) entry which is preliminary data.</text>
</comment>
<dbReference type="Proteomes" id="UP001432027">
    <property type="component" value="Unassembled WGS sequence"/>
</dbReference>
<protein>
    <submittedName>
        <fullName evidence="1">Uncharacterized protein</fullName>
    </submittedName>
</protein>
<sequence length="64" mass="7601">RLEPTFFFSNIDIKERAKTNDLQYLTSSQMIYDIATFIQTQQVKYITYGSSYGDSLSAWSREWF</sequence>
<evidence type="ECO:0000313" key="1">
    <source>
        <dbReference type="EMBL" id="GMS95468.1"/>
    </source>
</evidence>
<proteinExistence type="predicted"/>
<name>A0AAV5TMK7_9BILA</name>